<dbReference type="EC" id="3.6.4.13" evidence="2"/>
<comment type="function">
    <text evidence="10">ATP-dependent RNA helicase involved spliceosome assembly and in nuclear splicing. Catalyzes an ATP-dependent conformational change of U2 snRNP. Bridges U1 and U2 snRNPs and enables stable U2 snRNP association with intron RNA.</text>
</comment>
<keyword evidence="8" id="KW-0508">mRNA splicing</keyword>
<dbReference type="PROSITE" id="PS51194">
    <property type="entry name" value="HELICASE_CTER"/>
    <property type="match status" value="1"/>
</dbReference>
<feature type="compositionally biased region" description="Polar residues" evidence="14">
    <location>
        <begin position="208"/>
        <end position="230"/>
    </location>
</feature>
<dbReference type="EMBL" id="ML991805">
    <property type="protein sequence ID" value="KAF2233576.1"/>
    <property type="molecule type" value="Genomic_DNA"/>
</dbReference>
<comment type="catalytic activity">
    <reaction evidence="12">
        <text>ATP + H2O = ADP + phosphate + H(+)</text>
        <dbReference type="Rhea" id="RHEA:13065"/>
        <dbReference type="ChEBI" id="CHEBI:15377"/>
        <dbReference type="ChEBI" id="CHEBI:15378"/>
        <dbReference type="ChEBI" id="CHEBI:30616"/>
        <dbReference type="ChEBI" id="CHEBI:43474"/>
        <dbReference type="ChEBI" id="CHEBI:456216"/>
        <dbReference type="EC" id="3.6.4.13"/>
    </reaction>
</comment>
<keyword evidence="6" id="KW-0347">Helicase</keyword>
<dbReference type="GO" id="GO:0005634">
    <property type="term" value="C:nucleus"/>
    <property type="evidence" value="ECO:0007669"/>
    <property type="project" value="UniProtKB-SubCell"/>
</dbReference>
<dbReference type="GO" id="GO:0003676">
    <property type="term" value="F:nucleic acid binding"/>
    <property type="evidence" value="ECO:0007669"/>
    <property type="project" value="InterPro"/>
</dbReference>
<evidence type="ECO:0000256" key="8">
    <source>
        <dbReference type="ARBA" id="ARBA00023187"/>
    </source>
</evidence>
<evidence type="ECO:0000259" key="17">
    <source>
        <dbReference type="PROSITE" id="PS51195"/>
    </source>
</evidence>
<dbReference type="InterPro" id="IPR014001">
    <property type="entry name" value="Helicase_ATP-bd"/>
</dbReference>
<accession>A0A6A6H674</accession>
<organism evidence="18 19">
    <name type="scientific">Viridothelium virens</name>
    <name type="common">Speckled blister lichen</name>
    <name type="synonym">Trypethelium virens</name>
    <dbReference type="NCBI Taxonomy" id="1048519"/>
    <lineage>
        <taxon>Eukaryota</taxon>
        <taxon>Fungi</taxon>
        <taxon>Dikarya</taxon>
        <taxon>Ascomycota</taxon>
        <taxon>Pezizomycotina</taxon>
        <taxon>Dothideomycetes</taxon>
        <taxon>Dothideomycetes incertae sedis</taxon>
        <taxon>Trypetheliales</taxon>
        <taxon>Trypetheliaceae</taxon>
        <taxon>Viridothelium</taxon>
    </lineage>
</organism>
<evidence type="ECO:0000256" key="3">
    <source>
        <dbReference type="ARBA" id="ARBA00022664"/>
    </source>
</evidence>
<dbReference type="PANTHER" id="PTHR47958">
    <property type="entry name" value="ATP-DEPENDENT RNA HELICASE DBP3"/>
    <property type="match status" value="1"/>
</dbReference>
<proteinExistence type="inferred from homology"/>
<gene>
    <name evidence="18" type="ORF">EV356DRAFT_197707</name>
</gene>
<feature type="compositionally biased region" description="Basic and acidic residues" evidence="14">
    <location>
        <begin position="180"/>
        <end position="190"/>
    </location>
</feature>
<dbReference type="PROSITE" id="PS00039">
    <property type="entry name" value="DEAD_ATP_HELICASE"/>
    <property type="match status" value="1"/>
</dbReference>
<dbReference type="GO" id="GO:0008380">
    <property type="term" value="P:RNA splicing"/>
    <property type="evidence" value="ECO:0007669"/>
    <property type="project" value="UniProtKB-KW"/>
</dbReference>
<keyword evidence="3" id="KW-0507">mRNA processing</keyword>
<dbReference type="AlphaFoldDB" id="A0A6A6H674"/>
<feature type="compositionally biased region" description="Low complexity" evidence="14">
    <location>
        <begin position="8"/>
        <end position="18"/>
    </location>
</feature>
<evidence type="ECO:0000256" key="5">
    <source>
        <dbReference type="ARBA" id="ARBA00022801"/>
    </source>
</evidence>
<dbReference type="InterPro" id="IPR027417">
    <property type="entry name" value="P-loop_NTPase"/>
</dbReference>
<dbReference type="CDD" id="cd17953">
    <property type="entry name" value="DEADc_DDX46"/>
    <property type="match status" value="1"/>
</dbReference>
<evidence type="ECO:0000256" key="14">
    <source>
        <dbReference type="SAM" id="MobiDB-lite"/>
    </source>
</evidence>
<evidence type="ECO:0000313" key="19">
    <source>
        <dbReference type="Proteomes" id="UP000800092"/>
    </source>
</evidence>
<dbReference type="GO" id="GO:0016787">
    <property type="term" value="F:hydrolase activity"/>
    <property type="evidence" value="ECO:0007669"/>
    <property type="project" value="UniProtKB-KW"/>
</dbReference>
<evidence type="ECO:0000259" key="15">
    <source>
        <dbReference type="PROSITE" id="PS51192"/>
    </source>
</evidence>
<comment type="subcellular location">
    <subcellularLocation>
        <location evidence="1">Nucleus</location>
    </subcellularLocation>
</comment>
<dbReference type="Pfam" id="PF23469">
    <property type="entry name" value="KH_12"/>
    <property type="match status" value="1"/>
</dbReference>
<keyword evidence="7" id="KW-0067">ATP-binding</keyword>
<feature type="region of interest" description="Disordered" evidence="14">
    <location>
        <begin position="441"/>
        <end position="472"/>
    </location>
</feature>
<dbReference type="GO" id="GO:0006397">
    <property type="term" value="P:mRNA processing"/>
    <property type="evidence" value="ECO:0007669"/>
    <property type="project" value="UniProtKB-KW"/>
</dbReference>
<feature type="compositionally biased region" description="Acidic residues" evidence="14">
    <location>
        <begin position="988"/>
        <end position="1001"/>
    </location>
</feature>
<feature type="compositionally biased region" description="Basic and acidic residues" evidence="14">
    <location>
        <begin position="101"/>
        <end position="139"/>
    </location>
</feature>
<feature type="compositionally biased region" description="Basic and acidic residues" evidence="14">
    <location>
        <begin position="22"/>
        <end position="34"/>
    </location>
</feature>
<dbReference type="GO" id="GO:0005524">
    <property type="term" value="F:ATP binding"/>
    <property type="evidence" value="ECO:0007669"/>
    <property type="project" value="UniProtKB-KW"/>
</dbReference>
<feature type="domain" description="Helicase C-terminal" evidence="16">
    <location>
        <begin position="777"/>
        <end position="941"/>
    </location>
</feature>
<reference evidence="18" key="1">
    <citation type="journal article" date="2020" name="Stud. Mycol.">
        <title>101 Dothideomycetes genomes: a test case for predicting lifestyles and emergence of pathogens.</title>
        <authorList>
            <person name="Haridas S."/>
            <person name="Albert R."/>
            <person name="Binder M."/>
            <person name="Bloem J."/>
            <person name="Labutti K."/>
            <person name="Salamov A."/>
            <person name="Andreopoulos B."/>
            <person name="Baker S."/>
            <person name="Barry K."/>
            <person name="Bills G."/>
            <person name="Bluhm B."/>
            <person name="Cannon C."/>
            <person name="Castanera R."/>
            <person name="Culley D."/>
            <person name="Daum C."/>
            <person name="Ezra D."/>
            <person name="Gonzalez J."/>
            <person name="Henrissat B."/>
            <person name="Kuo A."/>
            <person name="Liang C."/>
            <person name="Lipzen A."/>
            <person name="Lutzoni F."/>
            <person name="Magnuson J."/>
            <person name="Mondo S."/>
            <person name="Nolan M."/>
            <person name="Ohm R."/>
            <person name="Pangilinan J."/>
            <person name="Park H.-J."/>
            <person name="Ramirez L."/>
            <person name="Alfaro M."/>
            <person name="Sun H."/>
            <person name="Tritt A."/>
            <person name="Yoshinaga Y."/>
            <person name="Zwiers L.-H."/>
            <person name="Turgeon B."/>
            <person name="Goodwin S."/>
            <person name="Spatafora J."/>
            <person name="Crous P."/>
            <person name="Grigoriev I."/>
        </authorList>
    </citation>
    <scope>NUCLEOTIDE SEQUENCE</scope>
    <source>
        <strain evidence="18">Tuck. ex Michener</strain>
    </source>
</reference>
<evidence type="ECO:0000256" key="1">
    <source>
        <dbReference type="ARBA" id="ARBA00004123"/>
    </source>
</evidence>
<evidence type="ECO:0000259" key="16">
    <source>
        <dbReference type="PROSITE" id="PS51194"/>
    </source>
</evidence>
<keyword evidence="4" id="KW-0547">Nucleotide-binding</keyword>
<evidence type="ECO:0000256" key="2">
    <source>
        <dbReference type="ARBA" id="ARBA00012552"/>
    </source>
</evidence>
<evidence type="ECO:0000256" key="11">
    <source>
        <dbReference type="ARBA" id="ARBA00038511"/>
    </source>
</evidence>
<dbReference type="InterPro" id="IPR011545">
    <property type="entry name" value="DEAD/DEAH_box_helicase_dom"/>
</dbReference>
<feature type="compositionally biased region" description="Basic residues" evidence="14">
    <location>
        <begin position="35"/>
        <end position="44"/>
    </location>
</feature>
<sequence length="1191" mass="131217">MARRGDTRSPSPTESSYSRRSRREDDRYARDRKFDRGHRYRSRSRSGDRKHHDQDYRRRDRSYDKRGGRRDDDAYRSSRRDRSRDRARERSPLRDRRHRSRDRDYRDRRDDSRDRTKRRREDSVETSRKARKDDSRDGPSKVNGVKDSGTSKPPVLKSDDDEQKRLQEQRQAKLNAWKAKRQEEQAKRVEGTPNTTRSLLDEMEKKATNSPDTATSPSPGPQADSNTTATYAGKFDPKAIGKKTIDKASSSATLGSDVSVPVTAKSSSSTSLNPVPQANETVPAQPLKARGNVSGFGFSGKTHHDVDKISSKNALEMGEDEESTRKLGKLPLPILPDDDNQIQEEVLASTDGDKGADAEDDVDMTEIGTEEEEVAAARRAAEKREDRLQEQSMIDASTDRAEGAVDNKVTNGDIQMTNGFQEPSAVDHEEIDPLDAFMNDLEQTSNAPKPIKSLRDLRGKSKAKQQEPQALFNDDEDGLEAVTDGLDDVMANIAKKKKKDMPTVNHDKMNYEPFRKKFYTEPAELAEMTDDDVRNLRFRLDGIQVRGVNVPKPVTKFSQFGLGAVTLEVINKLGFTSPTPIQSQAVPAIMAGFDVIGVAKTGSGKTLAYILPAMRHIRDQRPLEGLDGPIGLIMAPTRELATQIHRDCRPFVKALGLRAVCAYGGAPIKDQIAELKQGAEIIVATPGRIIDLLAANSGRVTNLRRVTYVVLDEADRMFDMGFEPQVMKLLNNIRPDRQTILLSATFPKNMESLAKKALSKGATAEVICGGKSVVGSDIKQIVEIRPEKEKFNRTLELLGELNDVDEDARTLVFVERQDTADHLLSEIMKKGYPCNSIHGGKDQIDRDSAIGDFKSGAIPVMVATSVAARGLDVKQLKLVINYDVPNHMEDYVHRCGRTGRAGNKGTAVTFITQEQERFSVDIVKAMKQSGADVPDDVQKLADDFLVRVKAGKEHSAGFGFGGKGLERLDQERDAARTRERQLYKTGDEPEEEDKEDKDAEEPSINVKGSGAAPAEPTPSSKQPGTPVPDLDQNIVVHKTETAPASSGSGAADKLAAVNQAAAAIRGRLTQSSTLRPGVPVDNKGPDAGAYHATLEINDHPRQARWAVTNRTNVAKILEATGTSITTKGNFYAAGKTPGPTEAPKLYILVEGDTELVVTQAMRDLMRLLREGIEAAATSDARAPASGRYNVV</sequence>
<dbReference type="InterPro" id="IPR001650">
    <property type="entry name" value="Helicase_C-like"/>
</dbReference>
<protein>
    <recommendedName>
        <fullName evidence="2">RNA helicase</fullName>
        <ecNumber evidence="2">3.6.4.13</ecNumber>
    </recommendedName>
</protein>
<dbReference type="PROSITE" id="PS51195">
    <property type="entry name" value="Q_MOTIF"/>
    <property type="match status" value="1"/>
</dbReference>
<keyword evidence="9" id="KW-0539">Nucleus</keyword>
<dbReference type="Gene3D" id="3.40.50.300">
    <property type="entry name" value="P-loop containing nucleotide triphosphate hydrolases"/>
    <property type="match status" value="2"/>
</dbReference>
<dbReference type="SUPFAM" id="SSF52540">
    <property type="entry name" value="P-loop containing nucleoside triphosphate hydrolases"/>
    <property type="match status" value="2"/>
</dbReference>
<dbReference type="Pfam" id="PF00270">
    <property type="entry name" value="DEAD"/>
    <property type="match status" value="1"/>
</dbReference>
<dbReference type="Pfam" id="PF00271">
    <property type="entry name" value="Helicase_C"/>
    <property type="match status" value="1"/>
</dbReference>
<keyword evidence="5 18" id="KW-0378">Hydrolase</keyword>
<keyword evidence="19" id="KW-1185">Reference proteome</keyword>
<dbReference type="Proteomes" id="UP000800092">
    <property type="component" value="Unassembled WGS sequence"/>
</dbReference>
<dbReference type="InterPro" id="IPR014014">
    <property type="entry name" value="RNA_helicase_DEAD_Q_motif"/>
</dbReference>
<dbReference type="OrthoDB" id="196131at2759"/>
<feature type="compositionally biased region" description="Basic and acidic residues" evidence="14">
    <location>
        <begin position="235"/>
        <end position="246"/>
    </location>
</feature>
<dbReference type="FunFam" id="3.40.50.300:FF:000079">
    <property type="entry name" value="probable ATP-dependent RNA helicase DDX17"/>
    <property type="match status" value="1"/>
</dbReference>
<feature type="region of interest" description="Disordered" evidence="14">
    <location>
        <begin position="1"/>
        <end position="425"/>
    </location>
</feature>
<evidence type="ECO:0000256" key="4">
    <source>
        <dbReference type="ARBA" id="ARBA00022741"/>
    </source>
</evidence>
<feature type="compositionally biased region" description="Basic and acidic residues" evidence="14">
    <location>
        <begin position="45"/>
        <end position="94"/>
    </location>
</feature>
<evidence type="ECO:0000256" key="9">
    <source>
        <dbReference type="ARBA" id="ARBA00023242"/>
    </source>
</evidence>
<feature type="compositionally biased region" description="Basic and acidic residues" evidence="14">
    <location>
        <begin position="969"/>
        <end position="987"/>
    </location>
</feature>
<dbReference type="InterPro" id="IPR000629">
    <property type="entry name" value="RNA-helicase_DEAD-box_CS"/>
</dbReference>
<comment type="similarity">
    <text evidence="11">Belongs to the DEAD box helicase family. DDX46/PRP5 subfamily.</text>
</comment>
<evidence type="ECO:0000313" key="18">
    <source>
        <dbReference type="EMBL" id="KAF2233576.1"/>
    </source>
</evidence>
<dbReference type="CDD" id="cd18787">
    <property type="entry name" value="SF2_C_DEAD"/>
    <property type="match status" value="1"/>
</dbReference>
<feature type="compositionally biased region" description="Polar residues" evidence="14">
    <location>
        <begin position="247"/>
        <end position="256"/>
    </location>
</feature>
<feature type="compositionally biased region" description="Basic and acidic residues" evidence="14">
    <location>
        <begin position="375"/>
        <end position="389"/>
    </location>
</feature>
<evidence type="ECO:0000256" key="13">
    <source>
        <dbReference type="PROSITE-ProRule" id="PRU00552"/>
    </source>
</evidence>
<feature type="compositionally biased region" description="Polar residues" evidence="14">
    <location>
        <begin position="408"/>
        <end position="421"/>
    </location>
</feature>
<dbReference type="PROSITE" id="PS51192">
    <property type="entry name" value="HELICASE_ATP_BIND_1"/>
    <property type="match status" value="1"/>
</dbReference>
<dbReference type="SMART" id="SM00487">
    <property type="entry name" value="DEXDc"/>
    <property type="match status" value="1"/>
</dbReference>
<evidence type="ECO:0000256" key="12">
    <source>
        <dbReference type="ARBA" id="ARBA00047984"/>
    </source>
</evidence>
<dbReference type="SMART" id="SM00490">
    <property type="entry name" value="HELICc"/>
    <property type="match status" value="1"/>
</dbReference>
<dbReference type="GO" id="GO:0003724">
    <property type="term" value="F:RNA helicase activity"/>
    <property type="evidence" value="ECO:0007669"/>
    <property type="project" value="UniProtKB-EC"/>
</dbReference>
<feature type="region of interest" description="Disordered" evidence="14">
    <location>
        <begin position="969"/>
        <end position="1030"/>
    </location>
</feature>
<name>A0A6A6H674_VIRVR</name>
<feature type="short sequence motif" description="Q motif" evidence="13">
    <location>
        <begin position="555"/>
        <end position="583"/>
    </location>
</feature>
<feature type="compositionally biased region" description="Acidic residues" evidence="14">
    <location>
        <begin position="358"/>
        <end position="374"/>
    </location>
</feature>
<feature type="compositionally biased region" description="Basic and acidic residues" evidence="14">
    <location>
        <begin position="162"/>
        <end position="171"/>
    </location>
</feature>
<feature type="compositionally biased region" description="Polar residues" evidence="14">
    <location>
        <begin position="264"/>
        <end position="282"/>
    </location>
</feature>
<evidence type="ECO:0000256" key="10">
    <source>
        <dbReference type="ARBA" id="ARBA00037330"/>
    </source>
</evidence>
<evidence type="ECO:0000256" key="7">
    <source>
        <dbReference type="ARBA" id="ARBA00022840"/>
    </source>
</evidence>
<feature type="domain" description="Helicase ATP-binding" evidence="15">
    <location>
        <begin position="586"/>
        <end position="764"/>
    </location>
</feature>
<feature type="domain" description="DEAD-box RNA helicase Q" evidence="17">
    <location>
        <begin position="555"/>
        <end position="583"/>
    </location>
</feature>
<evidence type="ECO:0000256" key="6">
    <source>
        <dbReference type="ARBA" id="ARBA00022806"/>
    </source>
</evidence>
<dbReference type="InterPro" id="IPR056149">
    <property type="entry name" value="PRP5/DDX46/KHDC4_KH"/>
</dbReference>